<dbReference type="Pfam" id="PF18198">
    <property type="entry name" value="AAA_lid_11"/>
    <property type="match status" value="1"/>
</dbReference>
<dbReference type="InterPro" id="IPR026983">
    <property type="entry name" value="DHC"/>
</dbReference>
<reference evidence="4 5" key="1">
    <citation type="journal article" name="Sci. Rep.">
        <title>Genome-scale phylogenetic analyses confirm Olpidium as the closest living zoosporic fungus to the non-flagellated, terrestrial fungi.</title>
        <authorList>
            <person name="Chang Y."/>
            <person name="Rochon D."/>
            <person name="Sekimoto S."/>
            <person name="Wang Y."/>
            <person name="Chovatia M."/>
            <person name="Sandor L."/>
            <person name="Salamov A."/>
            <person name="Grigoriev I.V."/>
            <person name="Stajich J.E."/>
            <person name="Spatafora J.W."/>
        </authorList>
    </citation>
    <scope>NUCLEOTIDE SEQUENCE [LARGE SCALE GENOMIC DNA]</scope>
    <source>
        <strain evidence="4">S191</strain>
    </source>
</reference>
<dbReference type="Pfam" id="PF18199">
    <property type="entry name" value="Dynein_C"/>
    <property type="match status" value="1"/>
</dbReference>
<dbReference type="Gene3D" id="1.20.1270.280">
    <property type="match status" value="1"/>
</dbReference>
<dbReference type="InterPro" id="IPR042219">
    <property type="entry name" value="AAA_lid_11_sf"/>
</dbReference>
<proteinExistence type="predicted"/>
<dbReference type="InterPro" id="IPR027417">
    <property type="entry name" value="P-loop_NTPase"/>
</dbReference>
<comment type="caution">
    <text evidence="4">The sequence shown here is derived from an EMBL/GenBank/DDBJ whole genome shotgun (WGS) entry which is preliminary data.</text>
</comment>
<dbReference type="Gene3D" id="3.40.50.300">
    <property type="entry name" value="P-loop containing nucleotide triphosphate hydrolases"/>
    <property type="match status" value="1"/>
</dbReference>
<feature type="domain" description="Dynein heavy chain region D6 P-loop" evidence="1">
    <location>
        <begin position="16"/>
        <end position="128"/>
    </location>
</feature>
<evidence type="ECO:0000313" key="4">
    <source>
        <dbReference type="EMBL" id="KAG5458391.1"/>
    </source>
</evidence>
<feature type="domain" description="Dynein heavy chain C-terminal" evidence="3">
    <location>
        <begin position="315"/>
        <end position="594"/>
    </location>
</feature>
<protein>
    <submittedName>
        <fullName evidence="4">Dynein, axonemal, heavy chain 10</fullName>
    </submittedName>
</protein>
<dbReference type="FunFam" id="3.40.50.300:FF:000153">
    <property type="entry name" value="Dynein axonemal heavy chain 1"/>
    <property type="match status" value="1"/>
</dbReference>
<dbReference type="InterPro" id="IPR043160">
    <property type="entry name" value="Dynein_C_barrel"/>
</dbReference>
<dbReference type="FunFam" id="1.10.8.720:FF:000005">
    <property type="entry name" value="Dynein axonemal heavy chain 10"/>
    <property type="match status" value="1"/>
</dbReference>
<dbReference type="GO" id="GO:0045505">
    <property type="term" value="F:dynein intermediate chain binding"/>
    <property type="evidence" value="ECO:0007669"/>
    <property type="project" value="InterPro"/>
</dbReference>
<dbReference type="FunFam" id="3.10.490.20:FF:000006">
    <property type="entry name" value="Dynein axonemal heavy chain 10"/>
    <property type="match status" value="1"/>
</dbReference>
<dbReference type="PANTHER" id="PTHR22878">
    <property type="entry name" value="DYNEIN HEAVY CHAIN 6, AXONEMAL-LIKE-RELATED"/>
    <property type="match status" value="1"/>
</dbReference>
<evidence type="ECO:0000259" key="2">
    <source>
        <dbReference type="Pfam" id="PF18198"/>
    </source>
</evidence>
<evidence type="ECO:0000313" key="5">
    <source>
        <dbReference type="Proteomes" id="UP000673691"/>
    </source>
</evidence>
<feature type="non-terminal residue" evidence="4">
    <location>
        <position position="595"/>
    </location>
</feature>
<dbReference type="OrthoDB" id="447173at2759"/>
<dbReference type="Gene3D" id="1.10.8.720">
    <property type="entry name" value="Region D6 of dynein motor"/>
    <property type="match status" value="1"/>
</dbReference>
<dbReference type="PANTHER" id="PTHR22878:SF63">
    <property type="entry name" value="DYNEIN AXONEMAL HEAVY CHAIN 10"/>
    <property type="match status" value="1"/>
</dbReference>
<dbReference type="FunFam" id="1.20.1270.280:FF:000005">
    <property type="entry name" value="Dynein axonemal heavy chain 10"/>
    <property type="match status" value="1"/>
</dbReference>
<dbReference type="EMBL" id="JAEFCI010008546">
    <property type="protein sequence ID" value="KAG5458391.1"/>
    <property type="molecule type" value="Genomic_DNA"/>
</dbReference>
<name>A0A8H8DHH5_9FUNG</name>
<dbReference type="Pfam" id="PF03028">
    <property type="entry name" value="Dynein_heavy"/>
    <property type="match status" value="1"/>
</dbReference>
<dbReference type="GO" id="GO:0030286">
    <property type="term" value="C:dynein complex"/>
    <property type="evidence" value="ECO:0007669"/>
    <property type="project" value="InterPro"/>
</dbReference>
<dbReference type="Gene3D" id="3.10.490.20">
    <property type="match status" value="1"/>
</dbReference>
<sequence>MPPVINYQSIFEQSSPTSPVVFILSPGADPQSDLQKLAETLGFGGNRLKFLSLGQGQGPIALQLLETAVARGQWLMLQNCHLLVAWLRNLEKVLEKIEKPHKDFRLWLTTEPTPSFPIGILQKSLKVVTEPPNGLKLNLRATYFRITEDLLQECPHAAFRPLTYVLAFFHAVVQERGKYGKIGWNVKYDFNESDFRVSFTILKTYLNRGDSLHDNKVPWSSLRYLIGETIYGGRVTDDLDRRVVITYLEEYMGDFLFDSFQPFHFYHNAQVDYRVPQIGARDDYLREIESLPLTNGPDVFGLHPNAEIGYLGEAVKSLWGHLISLQPRRSDAGGGMSREEFIGSIAAEIQGKLPAAFDVPRIYKTFGTPSPTQIVLLQELERWNSLVERMQGSLRDLRRALKGEIGMSQKLDEVANSLFNGGLPALWRALTPATEKNLGSWMNHFERRHQQYSSWIKSGEPLVVWLSGLHVPESYISALVQTTCRKNAWPLDRSTLYTQVTQHREAREVTDRPQSGCYVAGLYLEGAAWDLENSCLRRLPLGGGLVTELPVLRVIPIEAHRLKLQNTFRTPVYVTQQRRNAAGVGLVFEADLGTA</sequence>
<dbReference type="GO" id="GO:0051959">
    <property type="term" value="F:dynein light intermediate chain binding"/>
    <property type="evidence" value="ECO:0007669"/>
    <property type="project" value="InterPro"/>
</dbReference>
<feature type="domain" description="Dynein heavy chain AAA lid" evidence="2">
    <location>
        <begin position="159"/>
        <end position="306"/>
    </location>
</feature>
<dbReference type="InterPro" id="IPR041658">
    <property type="entry name" value="AAA_lid_11"/>
</dbReference>
<evidence type="ECO:0000259" key="3">
    <source>
        <dbReference type="Pfam" id="PF18199"/>
    </source>
</evidence>
<accession>A0A8H8DHH5</accession>
<dbReference type="InterPro" id="IPR004273">
    <property type="entry name" value="Dynein_heavy_D6_P-loop"/>
</dbReference>
<feature type="non-terminal residue" evidence="4">
    <location>
        <position position="1"/>
    </location>
</feature>
<dbReference type="GO" id="GO:0007018">
    <property type="term" value="P:microtubule-based movement"/>
    <property type="evidence" value="ECO:0007669"/>
    <property type="project" value="InterPro"/>
</dbReference>
<dbReference type="Proteomes" id="UP000673691">
    <property type="component" value="Unassembled WGS sequence"/>
</dbReference>
<dbReference type="InterPro" id="IPR041228">
    <property type="entry name" value="Dynein_C"/>
</dbReference>
<keyword evidence="5" id="KW-1185">Reference proteome</keyword>
<gene>
    <name evidence="4" type="ORF">BJ554DRAFT_1386</name>
</gene>
<evidence type="ECO:0000259" key="1">
    <source>
        <dbReference type="Pfam" id="PF03028"/>
    </source>
</evidence>
<dbReference type="AlphaFoldDB" id="A0A8H8DHH5"/>
<organism evidence="4 5">
    <name type="scientific">Olpidium bornovanus</name>
    <dbReference type="NCBI Taxonomy" id="278681"/>
    <lineage>
        <taxon>Eukaryota</taxon>
        <taxon>Fungi</taxon>
        <taxon>Fungi incertae sedis</taxon>
        <taxon>Olpidiomycota</taxon>
        <taxon>Olpidiomycotina</taxon>
        <taxon>Olpidiomycetes</taxon>
        <taxon>Olpidiales</taxon>
        <taxon>Olpidiaceae</taxon>
        <taxon>Olpidium</taxon>
    </lineage>
</organism>
<dbReference type="GO" id="GO:0008569">
    <property type="term" value="F:minus-end-directed microtubule motor activity"/>
    <property type="evidence" value="ECO:0007669"/>
    <property type="project" value="InterPro"/>
</dbReference>